<name>A0A0A9FRH5_ARUDO</name>
<accession>A0A0A9FRH5</accession>
<dbReference type="EMBL" id="GBRH01182461">
    <property type="protein sequence ID" value="JAE15435.1"/>
    <property type="molecule type" value="Transcribed_RNA"/>
</dbReference>
<reference evidence="1" key="2">
    <citation type="journal article" date="2015" name="Data Brief">
        <title>Shoot transcriptome of the giant reed, Arundo donax.</title>
        <authorList>
            <person name="Barrero R.A."/>
            <person name="Guerrero F.D."/>
            <person name="Moolhuijzen P."/>
            <person name="Goolsby J.A."/>
            <person name="Tidwell J."/>
            <person name="Bellgard S.E."/>
            <person name="Bellgard M.I."/>
        </authorList>
    </citation>
    <scope>NUCLEOTIDE SEQUENCE</scope>
    <source>
        <tissue evidence="1">Shoot tissue taken approximately 20 cm above the soil surface</tissue>
    </source>
</reference>
<reference evidence="1" key="1">
    <citation type="submission" date="2014-09" db="EMBL/GenBank/DDBJ databases">
        <authorList>
            <person name="Magalhaes I.L.F."/>
            <person name="Oliveira U."/>
            <person name="Santos F.R."/>
            <person name="Vidigal T.H.D.A."/>
            <person name="Brescovit A.D."/>
            <person name="Santos A.J."/>
        </authorList>
    </citation>
    <scope>NUCLEOTIDE SEQUENCE</scope>
    <source>
        <tissue evidence="1">Shoot tissue taken approximately 20 cm above the soil surface</tissue>
    </source>
</reference>
<proteinExistence type="predicted"/>
<organism evidence="1">
    <name type="scientific">Arundo donax</name>
    <name type="common">Giant reed</name>
    <name type="synonym">Donax arundinaceus</name>
    <dbReference type="NCBI Taxonomy" id="35708"/>
    <lineage>
        <taxon>Eukaryota</taxon>
        <taxon>Viridiplantae</taxon>
        <taxon>Streptophyta</taxon>
        <taxon>Embryophyta</taxon>
        <taxon>Tracheophyta</taxon>
        <taxon>Spermatophyta</taxon>
        <taxon>Magnoliopsida</taxon>
        <taxon>Liliopsida</taxon>
        <taxon>Poales</taxon>
        <taxon>Poaceae</taxon>
        <taxon>PACMAD clade</taxon>
        <taxon>Arundinoideae</taxon>
        <taxon>Arundineae</taxon>
        <taxon>Arundo</taxon>
    </lineage>
</organism>
<sequence length="58" mass="6892">MQALQHIHHEREQQLGILTPRALYEEVKHKILQRWTELAVSVHPFYQKHILQPTVASL</sequence>
<dbReference type="AlphaFoldDB" id="A0A0A9FRH5"/>
<protein>
    <submittedName>
        <fullName evidence="1">Uncharacterized protein</fullName>
    </submittedName>
</protein>
<evidence type="ECO:0000313" key="1">
    <source>
        <dbReference type="EMBL" id="JAE15435.1"/>
    </source>
</evidence>